<evidence type="ECO:0000313" key="2">
    <source>
        <dbReference type="EMBL" id="OGD24930.1"/>
    </source>
</evidence>
<feature type="transmembrane region" description="Helical" evidence="1">
    <location>
        <begin position="49"/>
        <end position="67"/>
    </location>
</feature>
<keyword evidence="1" id="KW-0472">Membrane</keyword>
<evidence type="ECO:0000313" key="3">
    <source>
        <dbReference type="Proteomes" id="UP000176431"/>
    </source>
</evidence>
<accession>A0A1F5B2V1</accession>
<dbReference type="Proteomes" id="UP000176431">
    <property type="component" value="Unassembled WGS sequence"/>
</dbReference>
<dbReference type="EMBL" id="MEYK01000029">
    <property type="protein sequence ID" value="OGD24930.1"/>
    <property type="molecule type" value="Genomic_DNA"/>
</dbReference>
<sequence>MSKHLWRFIGGAVVFMTFYLPYRFGKYIVVSADEFWNKSILEKVLKRELPFLGFFISIALFYFIGAANETRIALWLREKLLNKIPILNKFLASLSPQSKNVIQGSKGFFLAPFWDGYRPAKLTAVLKKKSGNFGVFCYMTIPPTVQVLPDSVIIYVLEKIKADEREIYLIPSDTAIRIEFSAGTTIPENALENAVPITLADFLYSRKLVKEE</sequence>
<feature type="transmembrane region" description="Helical" evidence="1">
    <location>
        <begin position="5"/>
        <end position="22"/>
    </location>
</feature>
<organism evidence="2 3">
    <name type="scientific">Candidatus Azambacteria bacterium RIFCSPHIGHO2_01_FULL_40_24</name>
    <dbReference type="NCBI Taxonomy" id="1797301"/>
    <lineage>
        <taxon>Bacteria</taxon>
        <taxon>Candidatus Azamiibacteriota</taxon>
    </lineage>
</organism>
<gene>
    <name evidence="2" type="ORF">A2819_02810</name>
</gene>
<evidence type="ECO:0000256" key="1">
    <source>
        <dbReference type="SAM" id="Phobius"/>
    </source>
</evidence>
<comment type="caution">
    <text evidence="2">The sequence shown here is derived from an EMBL/GenBank/DDBJ whole genome shotgun (WGS) entry which is preliminary data.</text>
</comment>
<proteinExistence type="predicted"/>
<keyword evidence="1" id="KW-0812">Transmembrane</keyword>
<evidence type="ECO:0008006" key="4">
    <source>
        <dbReference type="Google" id="ProtNLM"/>
    </source>
</evidence>
<keyword evidence="1" id="KW-1133">Transmembrane helix</keyword>
<dbReference type="AlphaFoldDB" id="A0A1F5B2V1"/>
<reference evidence="2 3" key="1">
    <citation type="journal article" date="2016" name="Nat. Commun.">
        <title>Thousands of microbial genomes shed light on interconnected biogeochemical processes in an aquifer system.</title>
        <authorList>
            <person name="Anantharaman K."/>
            <person name="Brown C.T."/>
            <person name="Hug L.A."/>
            <person name="Sharon I."/>
            <person name="Castelle C.J."/>
            <person name="Probst A.J."/>
            <person name="Thomas B.C."/>
            <person name="Singh A."/>
            <person name="Wilkins M.J."/>
            <person name="Karaoz U."/>
            <person name="Brodie E.L."/>
            <person name="Williams K.H."/>
            <person name="Hubbard S.S."/>
            <person name="Banfield J.F."/>
        </authorList>
    </citation>
    <scope>NUCLEOTIDE SEQUENCE [LARGE SCALE GENOMIC DNA]</scope>
</reference>
<protein>
    <recommendedName>
        <fullName evidence="4">DUF502 domain-containing protein</fullName>
    </recommendedName>
</protein>
<name>A0A1F5B2V1_9BACT</name>